<organism evidence="8 9">
    <name type="scientific">Roseivivax lentus</name>
    <dbReference type="NCBI Taxonomy" id="633194"/>
    <lineage>
        <taxon>Bacteria</taxon>
        <taxon>Pseudomonadati</taxon>
        <taxon>Pseudomonadota</taxon>
        <taxon>Alphaproteobacteria</taxon>
        <taxon>Rhodobacterales</taxon>
        <taxon>Roseobacteraceae</taxon>
        <taxon>Roseivivax</taxon>
    </lineage>
</organism>
<feature type="region of interest" description="Disordered" evidence="7">
    <location>
        <begin position="82"/>
        <end position="115"/>
    </location>
</feature>
<keyword evidence="4 6" id="KW-0238">DNA-binding</keyword>
<dbReference type="InterPro" id="IPR001207">
    <property type="entry name" value="Transposase_mutator"/>
</dbReference>
<evidence type="ECO:0000256" key="2">
    <source>
        <dbReference type="ARBA" id="ARBA00010961"/>
    </source>
</evidence>
<evidence type="ECO:0000256" key="4">
    <source>
        <dbReference type="ARBA" id="ARBA00023125"/>
    </source>
</evidence>
<evidence type="ECO:0000256" key="6">
    <source>
        <dbReference type="RuleBase" id="RU365089"/>
    </source>
</evidence>
<evidence type="ECO:0000256" key="7">
    <source>
        <dbReference type="SAM" id="MobiDB-lite"/>
    </source>
</evidence>
<gene>
    <name evidence="8" type="ORF">SAMN05421759_1331</name>
</gene>
<dbReference type="PANTHER" id="PTHR33217">
    <property type="entry name" value="TRANSPOSASE FOR INSERTION SEQUENCE ELEMENT IS1081"/>
    <property type="match status" value="1"/>
</dbReference>
<keyword evidence="6" id="KW-0814">Transposable element</keyword>
<reference evidence="9" key="1">
    <citation type="submission" date="2017-01" db="EMBL/GenBank/DDBJ databases">
        <authorList>
            <person name="Varghese N."/>
            <person name="Submissions S."/>
        </authorList>
    </citation>
    <scope>NUCLEOTIDE SEQUENCE [LARGE SCALE GENOMIC DNA]</scope>
    <source>
        <strain evidence="9">DSM 29430</strain>
    </source>
</reference>
<feature type="compositionally biased region" description="Polar residues" evidence="7">
    <location>
        <begin position="99"/>
        <end position="115"/>
    </location>
</feature>
<comment type="similarity">
    <text evidence="2 6">Belongs to the transposase mutator family.</text>
</comment>
<dbReference type="Proteomes" id="UP000186684">
    <property type="component" value="Unassembled WGS sequence"/>
</dbReference>
<protein>
    <recommendedName>
        <fullName evidence="6">Mutator family transposase</fullName>
    </recommendedName>
</protein>
<proteinExistence type="inferred from homology"/>
<dbReference type="GO" id="GO:0004803">
    <property type="term" value="F:transposase activity"/>
    <property type="evidence" value="ECO:0007669"/>
    <property type="project" value="UniProtKB-UniRule"/>
</dbReference>
<dbReference type="AlphaFoldDB" id="A0A1N7Q7B1"/>
<evidence type="ECO:0000313" key="8">
    <source>
        <dbReference type="EMBL" id="SIT18639.1"/>
    </source>
</evidence>
<keyword evidence="9" id="KW-1185">Reference proteome</keyword>
<keyword evidence="5 6" id="KW-0233">DNA recombination</keyword>
<keyword evidence="3 6" id="KW-0815">Transposition</keyword>
<evidence type="ECO:0000256" key="1">
    <source>
        <dbReference type="ARBA" id="ARBA00002190"/>
    </source>
</evidence>
<dbReference type="PANTHER" id="PTHR33217:SF7">
    <property type="entry name" value="TRANSPOSASE FOR INSERTION SEQUENCE ELEMENT IS1081"/>
    <property type="match status" value="1"/>
</dbReference>
<name>A0A1N7Q7B1_9RHOB</name>
<sequence length="115" mass="12758">MPCRRVSVAAKGLRAAARRVLNANLQRCRIHWMRNALAHAPAKQRTAVAAILETIFAQETKAEAEAQWEIVADAPREKQPKLVVLMDTSRDDIRATRPSPVNTGPRSQAPTHWSG</sequence>
<comment type="function">
    <text evidence="1 6">Required for the transposition of the insertion element.</text>
</comment>
<evidence type="ECO:0000256" key="5">
    <source>
        <dbReference type="ARBA" id="ARBA00023172"/>
    </source>
</evidence>
<dbReference type="GO" id="GO:0006313">
    <property type="term" value="P:DNA transposition"/>
    <property type="evidence" value="ECO:0007669"/>
    <property type="project" value="UniProtKB-UniRule"/>
</dbReference>
<accession>A0A1N7Q7B1</accession>
<evidence type="ECO:0000313" key="9">
    <source>
        <dbReference type="Proteomes" id="UP000186684"/>
    </source>
</evidence>
<evidence type="ECO:0000256" key="3">
    <source>
        <dbReference type="ARBA" id="ARBA00022578"/>
    </source>
</evidence>
<dbReference type="GO" id="GO:0003677">
    <property type="term" value="F:DNA binding"/>
    <property type="evidence" value="ECO:0007669"/>
    <property type="project" value="UniProtKB-UniRule"/>
</dbReference>
<dbReference type="Pfam" id="PF00872">
    <property type="entry name" value="Transposase_mut"/>
    <property type="match status" value="1"/>
</dbReference>
<dbReference type="EMBL" id="FTOQ01000033">
    <property type="protein sequence ID" value="SIT18639.1"/>
    <property type="molecule type" value="Genomic_DNA"/>
</dbReference>